<dbReference type="STRING" id="1448308.A0A2T2P054"/>
<dbReference type="InterPro" id="IPR050613">
    <property type="entry name" value="Sec_Metabolite_Reg"/>
</dbReference>
<feature type="region of interest" description="Disordered" evidence="4">
    <location>
        <begin position="786"/>
        <end position="815"/>
    </location>
</feature>
<dbReference type="InterPro" id="IPR036864">
    <property type="entry name" value="Zn2-C6_fun-type_DNA-bd_sf"/>
</dbReference>
<dbReference type="GO" id="GO:0008270">
    <property type="term" value="F:zinc ion binding"/>
    <property type="evidence" value="ECO:0007669"/>
    <property type="project" value="InterPro"/>
</dbReference>
<dbReference type="Proteomes" id="UP000240883">
    <property type="component" value="Unassembled WGS sequence"/>
</dbReference>
<dbReference type="PROSITE" id="PS50048">
    <property type="entry name" value="ZN2_CY6_FUNGAL_2"/>
    <property type="match status" value="1"/>
</dbReference>
<evidence type="ECO:0000256" key="1">
    <source>
        <dbReference type="ARBA" id="ARBA00004123"/>
    </source>
</evidence>
<feature type="domain" description="Zn(2)-C6 fungal-type" evidence="5">
    <location>
        <begin position="23"/>
        <end position="52"/>
    </location>
</feature>
<name>A0A2T2P054_CORCC</name>
<dbReference type="PANTHER" id="PTHR31001:SF40">
    <property type="entry name" value="ZN(II)2CYS6 TRANSCRIPTION FACTOR (EUROFUNG)"/>
    <property type="match status" value="1"/>
</dbReference>
<evidence type="ECO:0000256" key="2">
    <source>
        <dbReference type="ARBA" id="ARBA00022723"/>
    </source>
</evidence>
<dbReference type="SMART" id="SM00906">
    <property type="entry name" value="Fungal_trans"/>
    <property type="match status" value="1"/>
</dbReference>
<evidence type="ECO:0000313" key="6">
    <source>
        <dbReference type="EMBL" id="PSN70896.1"/>
    </source>
</evidence>
<gene>
    <name evidence="6" type="ORF">BS50DRAFT_269240</name>
</gene>
<feature type="region of interest" description="Disordered" evidence="4">
    <location>
        <begin position="667"/>
        <end position="691"/>
    </location>
</feature>
<dbReference type="PROSITE" id="PS00463">
    <property type="entry name" value="ZN2_CY6_FUNGAL_1"/>
    <property type="match status" value="1"/>
</dbReference>
<dbReference type="Pfam" id="PF04082">
    <property type="entry name" value="Fungal_trans"/>
    <property type="match status" value="1"/>
</dbReference>
<dbReference type="SMART" id="SM00066">
    <property type="entry name" value="GAL4"/>
    <property type="match status" value="1"/>
</dbReference>
<feature type="compositionally biased region" description="Low complexity" evidence="4">
    <location>
        <begin position="670"/>
        <end position="691"/>
    </location>
</feature>
<evidence type="ECO:0000256" key="3">
    <source>
        <dbReference type="ARBA" id="ARBA00023242"/>
    </source>
</evidence>
<feature type="compositionally biased region" description="Low complexity" evidence="4">
    <location>
        <begin position="95"/>
        <end position="107"/>
    </location>
</feature>
<dbReference type="SUPFAM" id="SSF57701">
    <property type="entry name" value="Zn2/Cys6 DNA-binding domain"/>
    <property type="match status" value="1"/>
</dbReference>
<dbReference type="Gene3D" id="4.10.240.10">
    <property type="entry name" value="Zn(2)-C6 fungal-type DNA-binding domain"/>
    <property type="match status" value="1"/>
</dbReference>
<dbReference type="InterPro" id="IPR001138">
    <property type="entry name" value="Zn2Cys6_DnaBD"/>
</dbReference>
<dbReference type="AlphaFoldDB" id="A0A2T2P054"/>
<dbReference type="Pfam" id="PF00172">
    <property type="entry name" value="Zn_clus"/>
    <property type="match status" value="1"/>
</dbReference>
<feature type="region of interest" description="Disordered" evidence="4">
    <location>
        <begin position="59"/>
        <end position="113"/>
    </location>
</feature>
<organism evidence="6 7">
    <name type="scientific">Corynespora cassiicola Philippines</name>
    <dbReference type="NCBI Taxonomy" id="1448308"/>
    <lineage>
        <taxon>Eukaryota</taxon>
        <taxon>Fungi</taxon>
        <taxon>Dikarya</taxon>
        <taxon>Ascomycota</taxon>
        <taxon>Pezizomycotina</taxon>
        <taxon>Dothideomycetes</taxon>
        <taxon>Pleosporomycetidae</taxon>
        <taxon>Pleosporales</taxon>
        <taxon>Corynesporascaceae</taxon>
        <taxon>Corynespora</taxon>
    </lineage>
</organism>
<keyword evidence="2" id="KW-0479">Metal-binding</keyword>
<dbReference type="GO" id="GO:0003677">
    <property type="term" value="F:DNA binding"/>
    <property type="evidence" value="ECO:0007669"/>
    <property type="project" value="InterPro"/>
</dbReference>
<feature type="compositionally biased region" description="Polar residues" evidence="4">
    <location>
        <begin position="802"/>
        <end position="815"/>
    </location>
</feature>
<dbReference type="GO" id="GO:0006351">
    <property type="term" value="P:DNA-templated transcription"/>
    <property type="evidence" value="ECO:0007669"/>
    <property type="project" value="InterPro"/>
</dbReference>
<proteinExistence type="predicted"/>
<evidence type="ECO:0000259" key="5">
    <source>
        <dbReference type="PROSITE" id="PS50048"/>
    </source>
</evidence>
<dbReference type="CDD" id="cd12148">
    <property type="entry name" value="fungal_TF_MHR"/>
    <property type="match status" value="1"/>
</dbReference>
<comment type="subcellular location">
    <subcellularLocation>
        <location evidence="1">Nucleus</location>
    </subcellularLocation>
</comment>
<dbReference type="GO" id="GO:0005634">
    <property type="term" value="C:nucleus"/>
    <property type="evidence" value="ECO:0007669"/>
    <property type="project" value="UniProtKB-SubCell"/>
</dbReference>
<dbReference type="GO" id="GO:0000981">
    <property type="term" value="F:DNA-binding transcription factor activity, RNA polymerase II-specific"/>
    <property type="evidence" value="ECO:0007669"/>
    <property type="project" value="InterPro"/>
</dbReference>
<evidence type="ECO:0000256" key="4">
    <source>
        <dbReference type="SAM" id="MobiDB-lite"/>
    </source>
</evidence>
<sequence length="815" mass="90483">MPEQTVLQQSRVVRRRNPRPINSCVECRTRKSRCSKTHPCQNCTAFGRECIFITVPESAARKRQRENSSKTNGEWTQPIPLRTHSTSTQPDRTDSSSNNANATTTTPGTPPRDYEWEAYQQHVEVDGDAWEKLPAEPEETADDVYEDENDDEDQIATDLTIRIGRMIICENITGFFRPQYAEELGKLLSEHPASASSVAGQRAPQSSALLSAEQMPSLSPSLNLLLGGSVSLPQGVDLEAPQLPTKIEAEALFQRYLEAVSPLAHVLHIPSFKRVFDRFWMNIELGNPNQNSCTALILSVCMAAAASLSPLQAKAQFGITKEDLFLRLQKATERALLRANWAKTSNIRTLQALTIYLIPLCRAQISRATSVVVGALVRLAQCIGIHRLSHSSANVLTPLQRHVRSLLWYQICFLDFKTAEAQGPQPQIRSDDFDIPLPLNVDDDVFEFGSPKWQHHPTPIQSWTDVTLSLIRYECNEIHRLIFRGRIEIDRKAITLHDLRGRVEARKRHIHSKYLQYLDASVPIQRYAGLVATLLMSRCDSMLLYRHLPQTSMHTRSESENRLRDVLLTAALTTLEIGATLDTLPSLSSWAWYSTTYQQYHAVLLLLTELYRTPDLARKERMMTIIDHIFGHCYGVGVRERCSDLLWTVKENLEAFYIMKGINKRKHAHPPLQHPTLQPLTHTPSSQSVHTQTSVTTPDFAHLTMHSQLQTPMDNLNVDFDSLLGGLGSAGGSSTHAQGTGSAQADDFDNFFGGMGAGGSGGGAGADPGAIFVPVDTQHGGDGGWGDGASAAGGVGKMGSPGMQQWDNWSFPQQN</sequence>
<dbReference type="CDD" id="cd00067">
    <property type="entry name" value="GAL4"/>
    <property type="match status" value="1"/>
</dbReference>
<protein>
    <recommendedName>
        <fullName evidence="5">Zn(2)-C6 fungal-type domain-containing protein</fullName>
    </recommendedName>
</protein>
<accession>A0A2T2P054</accession>
<dbReference type="PANTHER" id="PTHR31001">
    <property type="entry name" value="UNCHARACTERIZED TRANSCRIPTIONAL REGULATORY PROTEIN"/>
    <property type="match status" value="1"/>
</dbReference>
<dbReference type="EMBL" id="KZ678131">
    <property type="protein sequence ID" value="PSN70896.1"/>
    <property type="molecule type" value="Genomic_DNA"/>
</dbReference>
<dbReference type="OrthoDB" id="10266265at2759"/>
<dbReference type="InterPro" id="IPR007219">
    <property type="entry name" value="XnlR_reg_dom"/>
</dbReference>
<reference evidence="6 7" key="1">
    <citation type="journal article" date="2018" name="Front. Microbiol.">
        <title>Genome-Wide Analysis of Corynespora cassiicola Leaf Fall Disease Putative Effectors.</title>
        <authorList>
            <person name="Lopez D."/>
            <person name="Ribeiro S."/>
            <person name="Label P."/>
            <person name="Fumanal B."/>
            <person name="Venisse J.S."/>
            <person name="Kohler A."/>
            <person name="de Oliveira R.R."/>
            <person name="Labutti K."/>
            <person name="Lipzen A."/>
            <person name="Lail K."/>
            <person name="Bauer D."/>
            <person name="Ohm R.A."/>
            <person name="Barry K.W."/>
            <person name="Spatafora J."/>
            <person name="Grigoriev I.V."/>
            <person name="Martin F.M."/>
            <person name="Pujade-Renaud V."/>
        </authorList>
    </citation>
    <scope>NUCLEOTIDE SEQUENCE [LARGE SCALE GENOMIC DNA]</scope>
    <source>
        <strain evidence="6 7">Philippines</strain>
    </source>
</reference>
<keyword evidence="3" id="KW-0539">Nucleus</keyword>
<keyword evidence="7" id="KW-1185">Reference proteome</keyword>
<feature type="compositionally biased region" description="Gly residues" evidence="4">
    <location>
        <begin position="786"/>
        <end position="799"/>
    </location>
</feature>
<evidence type="ECO:0000313" key="7">
    <source>
        <dbReference type="Proteomes" id="UP000240883"/>
    </source>
</evidence>